<dbReference type="InterPro" id="IPR005548">
    <property type="entry name" value="Cell_div_FtsQ/DivIB_C"/>
</dbReference>
<evidence type="ECO:0000256" key="9">
    <source>
        <dbReference type="SAM" id="MobiDB-lite"/>
    </source>
</evidence>
<keyword evidence="7 8" id="KW-0131">Cell cycle</keyword>
<dbReference type="Gene3D" id="3.10.20.310">
    <property type="entry name" value="membrane protein fhac"/>
    <property type="match status" value="1"/>
</dbReference>
<evidence type="ECO:0000313" key="10">
    <source>
        <dbReference type="EMBL" id="GEP84207.1"/>
    </source>
</evidence>
<feature type="compositionally biased region" description="Basic and acidic residues" evidence="9">
    <location>
        <begin position="253"/>
        <end position="280"/>
    </location>
</feature>
<dbReference type="AlphaFoldDB" id="A0A239U730"/>
<keyword evidence="6 8" id="KW-0472">Membrane</keyword>
<reference evidence="10 11" key="1">
    <citation type="submission" date="2019-07" db="EMBL/GenBank/DDBJ databases">
        <title>Whole genome shotgun sequence of Staphylococcus piscifermentans NBRC 109625.</title>
        <authorList>
            <person name="Hosoyama A."/>
            <person name="Uohara A."/>
            <person name="Ohji S."/>
            <person name="Ichikawa N."/>
        </authorList>
    </citation>
    <scope>NUCLEOTIDE SEQUENCE [LARGE SCALE GENOMIC DNA]</scope>
    <source>
        <strain evidence="10 11">NBRC 109625</strain>
    </source>
</reference>
<name>A0A239U730_9STAP</name>
<protein>
    <recommendedName>
        <fullName evidence="8">Cell division protein DivIB</fullName>
    </recommendedName>
</protein>
<keyword evidence="4 8" id="KW-0812">Transmembrane</keyword>
<dbReference type="GO" id="GO:0005886">
    <property type="term" value="C:plasma membrane"/>
    <property type="evidence" value="ECO:0007669"/>
    <property type="project" value="UniProtKB-SubCell"/>
</dbReference>
<evidence type="ECO:0000256" key="5">
    <source>
        <dbReference type="ARBA" id="ARBA00022989"/>
    </source>
</evidence>
<sequence length="306" mass="35168">MSDKVRKIDSEYLKEKRRKRRQKQRRIQLGIFGGLILLIVLIVLYMFTPISRVDQVYIKGNHHVSQSEIKKALNLQKKTKIYSFNKGKAINTLKKNPYVKNVDITRKFPNDIEVKITEYDLVGLIEEKNHYYPVLDNDHILKDDKQQVPEDAPVVSGFTKSKRAQIIQALSEMKPDIRNSISEVTYADDKDNRNQIKLYMKDNIQVLGNINTIADKLKYYPEMSKALERDEDGNLKKSGYIDLSVGASFIPYKDGEKTSSDSSEKLQEGTAMEDKAKDELQNTLNKINQQSKDSSKDKSKANSTNN</sequence>
<evidence type="ECO:0000256" key="2">
    <source>
        <dbReference type="ARBA" id="ARBA00022475"/>
    </source>
</evidence>
<organism evidence="10 11">
    <name type="scientific">Staphylococcus piscifermentans</name>
    <dbReference type="NCBI Taxonomy" id="70258"/>
    <lineage>
        <taxon>Bacteria</taxon>
        <taxon>Bacillati</taxon>
        <taxon>Bacillota</taxon>
        <taxon>Bacilli</taxon>
        <taxon>Bacillales</taxon>
        <taxon>Staphylococcaceae</taxon>
        <taxon>Staphylococcus</taxon>
    </lineage>
</organism>
<evidence type="ECO:0000256" key="4">
    <source>
        <dbReference type="ARBA" id="ARBA00022692"/>
    </source>
</evidence>
<dbReference type="PANTHER" id="PTHR37820:SF1">
    <property type="entry name" value="CELL DIVISION PROTEIN FTSQ"/>
    <property type="match status" value="1"/>
</dbReference>
<evidence type="ECO:0000256" key="3">
    <source>
        <dbReference type="ARBA" id="ARBA00022618"/>
    </source>
</evidence>
<dbReference type="EMBL" id="BKAR01000006">
    <property type="protein sequence ID" value="GEP84207.1"/>
    <property type="molecule type" value="Genomic_DNA"/>
</dbReference>
<evidence type="ECO:0000256" key="6">
    <source>
        <dbReference type="ARBA" id="ARBA00023136"/>
    </source>
</evidence>
<dbReference type="InterPro" id="IPR050487">
    <property type="entry name" value="FtsQ_DivIB"/>
</dbReference>
<comment type="subcellular location">
    <subcellularLocation>
        <location evidence="8">Cell membrane</location>
        <topology evidence="8">Single-pass type II membrane protein</topology>
    </subcellularLocation>
    <subcellularLocation>
        <location evidence="1">Membrane</location>
    </subcellularLocation>
    <text evidence="8">Localizes to the division septum.</text>
</comment>
<dbReference type="HAMAP" id="MF_00912">
    <property type="entry name" value="DivIB"/>
    <property type="match status" value="1"/>
</dbReference>
<dbReference type="Proteomes" id="UP000321736">
    <property type="component" value="Unassembled WGS sequence"/>
</dbReference>
<dbReference type="OrthoDB" id="1819027at2"/>
<evidence type="ECO:0000313" key="11">
    <source>
        <dbReference type="Proteomes" id="UP000321736"/>
    </source>
</evidence>
<feature type="region of interest" description="Disordered" evidence="9">
    <location>
        <begin position="252"/>
        <end position="306"/>
    </location>
</feature>
<dbReference type="Pfam" id="PF08478">
    <property type="entry name" value="POTRA_1"/>
    <property type="match status" value="1"/>
</dbReference>
<gene>
    <name evidence="8" type="primary">divIB</name>
    <name evidence="10" type="ORF">SPI02_07920</name>
</gene>
<comment type="function">
    <text evidence="8">Cell division protein that may be involved in stabilizing or promoting the assembly of the division complex.</text>
</comment>
<comment type="caution">
    <text evidence="10">The sequence shown here is derived from an EMBL/GenBank/DDBJ whole genome shotgun (WGS) entry which is preliminary data.</text>
</comment>
<dbReference type="PANTHER" id="PTHR37820">
    <property type="entry name" value="CELL DIVISION PROTEIN DIVIB"/>
    <property type="match status" value="1"/>
</dbReference>
<accession>A0A239U730</accession>
<feature type="transmembrane region" description="Helical" evidence="8">
    <location>
        <begin position="27"/>
        <end position="47"/>
    </location>
</feature>
<keyword evidence="2 8" id="KW-1003">Cell membrane</keyword>
<keyword evidence="5 8" id="KW-1133">Transmembrane helix</keyword>
<dbReference type="GO" id="GO:0032153">
    <property type="term" value="C:cell division site"/>
    <property type="evidence" value="ECO:0007669"/>
    <property type="project" value="UniProtKB-UniRule"/>
</dbReference>
<dbReference type="RefSeq" id="WP_095105853.1">
    <property type="nucleotide sequence ID" value="NZ_BKAR01000006.1"/>
</dbReference>
<comment type="similarity">
    <text evidence="8">Belongs to the FtsQ/DivIB family. DivIB subfamily.</text>
</comment>
<keyword evidence="3 8" id="KW-0132">Cell division</keyword>
<dbReference type="InterPro" id="IPR034746">
    <property type="entry name" value="POTRA"/>
</dbReference>
<keyword evidence="11" id="KW-1185">Reference proteome</keyword>
<dbReference type="PROSITE" id="PS51779">
    <property type="entry name" value="POTRA"/>
    <property type="match status" value="1"/>
</dbReference>
<dbReference type="Gene3D" id="3.40.50.10960">
    <property type="match status" value="1"/>
</dbReference>
<proteinExistence type="inferred from homology"/>
<evidence type="ECO:0000256" key="1">
    <source>
        <dbReference type="ARBA" id="ARBA00004370"/>
    </source>
</evidence>
<dbReference type="GO" id="GO:0043093">
    <property type="term" value="P:FtsZ-dependent cytokinesis"/>
    <property type="evidence" value="ECO:0007669"/>
    <property type="project" value="UniProtKB-UniRule"/>
</dbReference>
<dbReference type="InterPro" id="IPR026580">
    <property type="entry name" value="DivIB"/>
</dbReference>
<dbReference type="InterPro" id="IPR013685">
    <property type="entry name" value="POTRA_FtsQ_type"/>
</dbReference>
<evidence type="ECO:0000256" key="7">
    <source>
        <dbReference type="ARBA" id="ARBA00023306"/>
    </source>
</evidence>
<evidence type="ECO:0000256" key="8">
    <source>
        <dbReference type="HAMAP-Rule" id="MF_00912"/>
    </source>
</evidence>
<dbReference type="Pfam" id="PF03799">
    <property type="entry name" value="FtsQ_DivIB_C"/>
    <property type="match status" value="1"/>
</dbReference>